<feature type="domain" description="NfeD-like C-terminal" evidence="6">
    <location>
        <begin position="418"/>
        <end position="475"/>
    </location>
</feature>
<comment type="caution">
    <text evidence="9">The sequence shown here is derived from an EMBL/GenBank/DDBJ whole genome shotgun (WGS) entry which is preliminary data.</text>
</comment>
<dbReference type="GO" id="GO:0008233">
    <property type="term" value="F:peptidase activity"/>
    <property type="evidence" value="ECO:0007669"/>
    <property type="project" value="UniProtKB-KW"/>
</dbReference>
<dbReference type="PANTHER" id="PTHR33507">
    <property type="entry name" value="INNER MEMBRANE PROTEIN YBBJ"/>
    <property type="match status" value="1"/>
</dbReference>
<evidence type="ECO:0000256" key="3">
    <source>
        <dbReference type="ARBA" id="ARBA00022989"/>
    </source>
</evidence>
<dbReference type="Proteomes" id="UP000287352">
    <property type="component" value="Unassembled WGS sequence"/>
</dbReference>
<dbReference type="GO" id="GO:0016020">
    <property type="term" value="C:membrane"/>
    <property type="evidence" value="ECO:0007669"/>
    <property type="project" value="UniProtKB-SubCell"/>
</dbReference>
<dbReference type="Gene3D" id="2.40.50.140">
    <property type="entry name" value="Nucleic acid-binding proteins"/>
    <property type="match status" value="1"/>
</dbReference>
<evidence type="ECO:0000259" key="8">
    <source>
        <dbReference type="Pfam" id="PF25145"/>
    </source>
</evidence>
<feature type="domain" description="NfeD1b N-terminal" evidence="8">
    <location>
        <begin position="71"/>
        <end position="232"/>
    </location>
</feature>
<dbReference type="GO" id="GO:0006508">
    <property type="term" value="P:proteolysis"/>
    <property type="evidence" value="ECO:0007669"/>
    <property type="project" value="UniProtKB-KW"/>
</dbReference>
<keyword evidence="2 5" id="KW-0812">Transmembrane</keyword>
<feature type="transmembrane region" description="Helical" evidence="5">
    <location>
        <begin position="354"/>
        <end position="373"/>
    </location>
</feature>
<dbReference type="InterPro" id="IPR012340">
    <property type="entry name" value="NA-bd_OB-fold"/>
</dbReference>
<evidence type="ECO:0000256" key="1">
    <source>
        <dbReference type="ARBA" id="ARBA00004141"/>
    </source>
</evidence>
<keyword evidence="9" id="KW-0645">Protease</keyword>
<reference evidence="10" key="1">
    <citation type="submission" date="2018-12" db="EMBL/GenBank/DDBJ databases">
        <title>Tengunoibacter tsumagoiensis gen. nov., sp. nov., Dictyobacter kobayashii sp. nov., D. alpinus sp. nov., and D. joshuensis sp. nov. and description of Dictyobacteraceae fam. nov. within the order Ktedonobacterales isolated from Tengu-no-mugimeshi.</title>
        <authorList>
            <person name="Wang C.M."/>
            <person name="Zheng Y."/>
            <person name="Sakai Y."/>
            <person name="Toyoda A."/>
            <person name="Minakuchi Y."/>
            <person name="Abe K."/>
            <person name="Yokota A."/>
            <person name="Yabe S."/>
        </authorList>
    </citation>
    <scope>NUCLEOTIDE SEQUENCE [LARGE SCALE GENOMIC DNA]</scope>
    <source>
        <strain evidence="10">Uno3</strain>
    </source>
</reference>
<evidence type="ECO:0000256" key="4">
    <source>
        <dbReference type="ARBA" id="ARBA00023136"/>
    </source>
</evidence>
<feature type="transmembrane region" description="Helical" evidence="5">
    <location>
        <begin position="385"/>
        <end position="406"/>
    </location>
</feature>
<feature type="transmembrane region" description="Helical" evidence="5">
    <location>
        <begin position="274"/>
        <end position="298"/>
    </location>
</feature>
<dbReference type="InterPro" id="IPR052165">
    <property type="entry name" value="Membrane_assoc_protease"/>
</dbReference>
<dbReference type="Gene3D" id="3.90.226.10">
    <property type="entry name" value="2-enoyl-CoA Hydratase, Chain A, domain 1"/>
    <property type="match status" value="1"/>
</dbReference>
<dbReference type="InterPro" id="IPR056738">
    <property type="entry name" value="NfeD1b_N"/>
</dbReference>
<dbReference type="Pfam" id="PF24961">
    <property type="entry name" value="NfeD_membrane"/>
    <property type="match status" value="1"/>
</dbReference>
<keyword evidence="3 5" id="KW-1133">Transmembrane helix</keyword>
<gene>
    <name evidence="9" type="primary">nfeD</name>
    <name evidence="9" type="ORF">KTT_26050</name>
</gene>
<feature type="domain" description="NfeD integral membrane" evidence="7">
    <location>
        <begin position="283"/>
        <end position="402"/>
    </location>
</feature>
<evidence type="ECO:0000256" key="2">
    <source>
        <dbReference type="ARBA" id="ARBA00022692"/>
    </source>
</evidence>
<proteinExistence type="predicted"/>
<dbReference type="InterPro" id="IPR056739">
    <property type="entry name" value="NfeD_membrane"/>
</dbReference>
<dbReference type="PANTHER" id="PTHR33507:SF4">
    <property type="entry name" value="NODULATION COMPETITIVENESS PROTEIN NFED"/>
    <property type="match status" value="1"/>
</dbReference>
<keyword evidence="4 5" id="KW-0472">Membrane</keyword>
<evidence type="ECO:0000259" key="7">
    <source>
        <dbReference type="Pfam" id="PF24961"/>
    </source>
</evidence>
<keyword evidence="9" id="KW-0378">Hydrolase</keyword>
<name>A0A402A110_9CHLR</name>
<protein>
    <submittedName>
        <fullName evidence="9">Serine protease</fullName>
    </submittedName>
</protein>
<feature type="transmembrane region" description="Helical" evidence="5">
    <location>
        <begin position="40"/>
        <end position="60"/>
    </location>
</feature>
<dbReference type="CDD" id="cd07020">
    <property type="entry name" value="Clp_protease_NfeD_1"/>
    <property type="match status" value="1"/>
</dbReference>
<dbReference type="SUPFAM" id="SSF52096">
    <property type="entry name" value="ClpP/crotonase"/>
    <property type="match status" value="1"/>
</dbReference>
<dbReference type="InterPro" id="IPR029045">
    <property type="entry name" value="ClpP/crotonase-like_dom_sf"/>
</dbReference>
<accession>A0A402A110</accession>
<dbReference type="EMBL" id="BIFR01000001">
    <property type="protein sequence ID" value="GCE12746.1"/>
    <property type="molecule type" value="Genomic_DNA"/>
</dbReference>
<evidence type="ECO:0000313" key="10">
    <source>
        <dbReference type="Proteomes" id="UP000287352"/>
    </source>
</evidence>
<comment type="subcellular location">
    <subcellularLocation>
        <location evidence="1">Membrane</location>
        <topology evidence="1">Multi-pass membrane protein</topology>
    </subcellularLocation>
</comment>
<sequence length="491" mass="51676">MILSTSDAYQNFFLNGYISVEATKDKNMLRSSLFHVLRRLVLVLVGLASVVTLLVVWALAPHAARAASPHVDVVVLNSTIDASSLRLLTHAIDSARQDGARALVLEIDTPGGDLDSMKAMTQLELASSVPIIAYVSPTGGRAASAGAFVELSAQVAAMAPTTRIGASSPVTGTGSDLDSTLKSKIENDLVASITSIQERYGRNVPLATAMVTEARAYDEQTATQNHLVDLQAPDLPALLTTIDGRSVQLNGNHTATLQTSGVETEMLSASAWDAFYSLLLDPNIVFLLFIVALLGLYVEISHPGAILPGVVGAIALLLFLLGAGTLAPNWAGLGLMVLAFVLLVLDVRLPTHGVLTVGAVVSLVIGSLIFFDSGTSYGGVQLQPWLVYVAASMIGLIGLTLVIIIVRVQRSPVRNGVEGMAGRSVVSITALEPEGRVSYGGENWSAILDLPTTSVGQGTELQIVRVEGLRLVVRPLSAMSSSTLVHNNVKF</sequence>
<keyword evidence="10" id="KW-1185">Reference proteome</keyword>
<organism evidence="9 10">
    <name type="scientific">Tengunoibacter tsumagoiensis</name>
    <dbReference type="NCBI Taxonomy" id="2014871"/>
    <lineage>
        <taxon>Bacteria</taxon>
        <taxon>Bacillati</taxon>
        <taxon>Chloroflexota</taxon>
        <taxon>Ktedonobacteria</taxon>
        <taxon>Ktedonobacterales</taxon>
        <taxon>Dictyobacteraceae</taxon>
        <taxon>Tengunoibacter</taxon>
    </lineage>
</organism>
<dbReference type="InterPro" id="IPR002810">
    <property type="entry name" value="NfeD-like_C"/>
</dbReference>
<feature type="transmembrane region" description="Helical" evidence="5">
    <location>
        <begin position="330"/>
        <end position="347"/>
    </location>
</feature>
<evidence type="ECO:0000259" key="6">
    <source>
        <dbReference type="Pfam" id="PF01957"/>
    </source>
</evidence>
<dbReference type="Pfam" id="PF25145">
    <property type="entry name" value="NfeD1b_N"/>
    <property type="match status" value="1"/>
</dbReference>
<dbReference type="Pfam" id="PF01957">
    <property type="entry name" value="NfeD"/>
    <property type="match status" value="1"/>
</dbReference>
<dbReference type="SUPFAM" id="SSF141322">
    <property type="entry name" value="NfeD domain-like"/>
    <property type="match status" value="1"/>
</dbReference>
<dbReference type="AlphaFoldDB" id="A0A402A110"/>
<evidence type="ECO:0000256" key="5">
    <source>
        <dbReference type="SAM" id="Phobius"/>
    </source>
</evidence>
<evidence type="ECO:0000313" key="9">
    <source>
        <dbReference type="EMBL" id="GCE12746.1"/>
    </source>
</evidence>
<feature type="transmembrane region" description="Helical" evidence="5">
    <location>
        <begin position="305"/>
        <end position="324"/>
    </location>
</feature>